<dbReference type="InterPro" id="IPR002178">
    <property type="entry name" value="PTS_EIIA_type-2_dom"/>
</dbReference>
<name>A0A2J9PM87_9LACT</name>
<sequence length="148" mass="16210">MEINQNMVKLKQDFQTKEAAIRAAGQLLVDNGHVDPSYVEAMLDRENEVTTYMGNFIAIPHGTDQAKTSIHSTGISVLQIPFGVDFSDDPNEEKMAMVVFGIAGVNNEHLDLLSKIAIFCSTLDNVVKLVNAENEAEIMTLLDSVEVA</sequence>
<evidence type="ECO:0000256" key="8">
    <source>
        <dbReference type="ARBA" id="ARBA00022777"/>
    </source>
</evidence>
<dbReference type="GO" id="GO:0005886">
    <property type="term" value="C:plasma membrane"/>
    <property type="evidence" value="ECO:0007669"/>
    <property type="project" value="TreeGrafter"/>
</dbReference>
<keyword evidence="6" id="KW-0808">Transferase</keyword>
<keyword evidence="4" id="KW-0597">Phosphoprotein</keyword>
<evidence type="ECO:0000256" key="2">
    <source>
        <dbReference type="ARBA" id="ARBA00014783"/>
    </source>
</evidence>
<evidence type="ECO:0000256" key="10">
    <source>
        <dbReference type="ARBA" id="ARBA00030956"/>
    </source>
</evidence>
<gene>
    <name evidence="13" type="ORF">A6J77_004115</name>
</gene>
<dbReference type="PANTHER" id="PTHR30181">
    <property type="entry name" value="MANNITOL PERMEASE IIC COMPONENT"/>
    <property type="match status" value="1"/>
</dbReference>
<dbReference type="GO" id="GO:0090563">
    <property type="term" value="F:protein-phosphocysteine-sugar phosphotransferase activity"/>
    <property type="evidence" value="ECO:0007669"/>
    <property type="project" value="TreeGrafter"/>
</dbReference>
<dbReference type="PROSITE" id="PS00372">
    <property type="entry name" value="PTS_EIIA_TYPE_2_HIS"/>
    <property type="match status" value="1"/>
</dbReference>
<dbReference type="Proteomes" id="UP000192813">
    <property type="component" value="Unassembled WGS sequence"/>
</dbReference>
<dbReference type="RefSeq" id="WP_083068438.1">
    <property type="nucleotide sequence ID" value="NZ_BTRM01000011.1"/>
</dbReference>
<dbReference type="InterPro" id="IPR016152">
    <property type="entry name" value="PTrfase/Anion_transptr"/>
</dbReference>
<accession>A0A2J9PM87</accession>
<dbReference type="AlphaFoldDB" id="A0A2J9PM87"/>
<evidence type="ECO:0000256" key="7">
    <source>
        <dbReference type="ARBA" id="ARBA00022683"/>
    </source>
</evidence>
<evidence type="ECO:0000256" key="3">
    <source>
        <dbReference type="ARBA" id="ARBA00022448"/>
    </source>
</evidence>
<dbReference type="Pfam" id="PF00359">
    <property type="entry name" value="PTS_EIIA_2"/>
    <property type="match status" value="1"/>
</dbReference>
<evidence type="ECO:0000256" key="9">
    <source>
        <dbReference type="ARBA" id="ARBA00029908"/>
    </source>
</evidence>
<dbReference type="GO" id="GO:0009401">
    <property type="term" value="P:phosphoenolpyruvate-dependent sugar phosphotransferase system"/>
    <property type="evidence" value="ECO:0007669"/>
    <property type="project" value="UniProtKB-KW"/>
</dbReference>
<comment type="caution">
    <text evidence="13">The sequence shown here is derived from an EMBL/GenBank/DDBJ whole genome shotgun (WGS) entry which is preliminary data.</text>
</comment>
<dbReference type="InterPro" id="IPR050893">
    <property type="entry name" value="Sugar_PTS"/>
</dbReference>
<evidence type="ECO:0000256" key="1">
    <source>
        <dbReference type="ARBA" id="ARBA00002434"/>
    </source>
</evidence>
<evidence type="ECO:0000259" key="12">
    <source>
        <dbReference type="PROSITE" id="PS51094"/>
    </source>
</evidence>
<comment type="function">
    <text evidence="1">The phosphoenolpyruvate-dependent sugar phosphotransferase system (sugar PTS), a major carbohydrate active transport system, catalyzes the phosphorylation of incoming sugar substrates concomitantly with their translocation across the cell membrane. The enzyme II CmtAB PTS system is involved in D-mannitol transport.</text>
</comment>
<dbReference type="GO" id="GO:0016301">
    <property type="term" value="F:kinase activity"/>
    <property type="evidence" value="ECO:0007669"/>
    <property type="project" value="UniProtKB-KW"/>
</dbReference>
<proteinExistence type="predicted"/>
<reference evidence="14" key="1">
    <citation type="submission" date="2017-12" db="EMBL/GenBank/DDBJ databases">
        <title>FDA dAtabase for Regulatory Grade micrObial Sequences (FDA-ARGOS): Supporting development and validation of Infectious Disease Dx tests.</title>
        <authorList>
            <person name="Hoffmann M."/>
            <person name="Allard M."/>
            <person name="Evans P."/>
            <person name="Brown E."/>
            <person name="Tallon L."/>
            <person name="Sadzewicz L."/>
            <person name="Sengamalay N."/>
            <person name="Ott S."/>
            <person name="Godinez A."/>
            <person name="Nagaraj S."/>
            <person name="Vavikolanu K."/>
            <person name="Aluvathingal J."/>
            <person name="Nadendla S."/>
            <person name="Sichtig H."/>
        </authorList>
    </citation>
    <scope>NUCLEOTIDE SEQUENCE [LARGE SCALE GENOMIC DNA]</scope>
    <source>
        <strain evidence="14">FDAARGOS_249</strain>
    </source>
</reference>
<evidence type="ECO:0000256" key="4">
    <source>
        <dbReference type="ARBA" id="ARBA00022553"/>
    </source>
</evidence>
<feature type="domain" description="PTS EIIA type-2" evidence="12">
    <location>
        <begin position="1"/>
        <end position="145"/>
    </location>
</feature>
<evidence type="ECO:0000256" key="6">
    <source>
        <dbReference type="ARBA" id="ARBA00022679"/>
    </source>
</evidence>
<dbReference type="PROSITE" id="PS51094">
    <property type="entry name" value="PTS_EIIA_TYPE_2"/>
    <property type="match status" value="1"/>
</dbReference>
<evidence type="ECO:0000313" key="14">
    <source>
        <dbReference type="Proteomes" id="UP000192813"/>
    </source>
</evidence>
<keyword evidence="3" id="KW-0813">Transport</keyword>
<keyword evidence="8" id="KW-0418">Kinase</keyword>
<keyword evidence="7" id="KW-0598">Phosphotransferase system</keyword>
<evidence type="ECO:0000256" key="5">
    <source>
        <dbReference type="ARBA" id="ARBA00022597"/>
    </source>
</evidence>
<dbReference type="PANTHER" id="PTHR30181:SF2">
    <property type="entry name" value="PTS SYSTEM MANNITOL-SPECIFIC EIICBA COMPONENT"/>
    <property type="match status" value="1"/>
</dbReference>
<keyword evidence="5" id="KW-0762">Sugar transport</keyword>
<evidence type="ECO:0000256" key="11">
    <source>
        <dbReference type="ARBA" id="ARBA00030962"/>
    </source>
</evidence>
<evidence type="ECO:0000313" key="13">
    <source>
        <dbReference type="EMBL" id="PNL91459.1"/>
    </source>
</evidence>
<dbReference type="CDD" id="cd00211">
    <property type="entry name" value="PTS_IIA_fru"/>
    <property type="match status" value="1"/>
</dbReference>
<organism evidence="13 14">
    <name type="scientific">Aerococcus viridans</name>
    <dbReference type="NCBI Taxonomy" id="1377"/>
    <lineage>
        <taxon>Bacteria</taxon>
        <taxon>Bacillati</taxon>
        <taxon>Bacillota</taxon>
        <taxon>Bacilli</taxon>
        <taxon>Lactobacillales</taxon>
        <taxon>Aerococcaceae</taxon>
        <taxon>Aerococcus</taxon>
    </lineage>
</organism>
<dbReference type="EMBL" id="NBTM02000001">
    <property type="protein sequence ID" value="PNL91459.1"/>
    <property type="molecule type" value="Genomic_DNA"/>
</dbReference>
<protein>
    <recommendedName>
        <fullName evidence="2">Mannitol-specific phosphotransferase enzyme IIA component</fullName>
    </recommendedName>
    <alternativeName>
        <fullName evidence="10">EIIA</fullName>
    </alternativeName>
    <alternativeName>
        <fullName evidence="11">EIII</fullName>
    </alternativeName>
    <alternativeName>
        <fullName evidence="9">PTS system mannitol-specific EIIA component</fullName>
    </alternativeName>
</protein>
<dbReference type="Gene3D" id="3.40.930.10">
    <property type="entry name" value="Mannitol-specific EII, Chain A"/>
    <property type="match status" value="1"/>
</dbReference>
<dbReference type="SUPFAM" id="SSF55804">
    <property type="entry name" value="Phoshotransferase/anion transport protein"/>
    <property type="match status" value="1"/>
</dbReference>